<dbReference type="PANTHER" id="PTHR11482:SF6">
    <property type="entry name" value="ORNITHINE DECARBOXYLASE 1-RELATED"/>
    <property type="match status" value="1"/>
</dbReference>
<dbReference type="SUPFAM" id="SSF50621">
    <property type="entry name" value="Alanine racemase C-terminal domain-like"/>
    <property type="match status" value="1"/>
</dbReference>
<dbReference type="Gene3D" id="3.20.20.10">
    <property type="entry name" value="Alanine racemase"/>
    <property type="match status" value="1"/>
</dbReference>
<evidence type="ECO:0000256" key="8">
    <source>
        <dbReference type="ARBA" id="ARBA00046672"/>
    </source>
</evidence>
<dbReference type="InterPro" id="IPR022657">
    <property type="entry name" value="De-COase2_CS"/>
</dbReference>
<dbReference type="FunFam" id="3.20.20.10:FF:000005">
    <property type="entry name" value="Ornithine decarboxylase"/>
    <property type="match status" value="1"/>
</dbReference>
<reference evidence="13 14" key="1">
    <citation type="submission" date="2019-04" db="EMBL/GenBank/DDBJ databases">
        <title>Friends and foes A comparative genomics study of 23 Aspergillus species from section Flavi.</title>
        <authorList>
            <consortium name="DOE Joint Genome Institute"/>
            <person name="Kjaerbolling I."/>
            <person name="Vesth T."/>
            <person name="Frisvad J.C."/>
            <person name="Nybo J.L."/>
            <person name="Theobald S."/>
            <person name="Kildgaard S."/>
            <person name="Isbrandt T."/>
            <person name="Kuo A."/>
            <person name="Sato A."/>
            <person name="Lyhne E.K."/>
            <person name="Kogle M.E."/>
            <person name="Wiebenga A."/>
            <person name="Kun R.S."/>
            <person name="Lubbers R.J."/>
            <person name="Makela M.R."/>
            <person name="Barry K."/>
            <person name="Chovatia M."/>
            <person name="Clum A."/>
            <person name="Daum C."/>
            <person name="Haridas S."/>
            <person name="He G."/>
            <person name="LaButti K."/>
            <person name="Lipzen A."/>
            <person name="Mondo S."/>
            <person name="Riley R."/>
            <person name="Salamov A."/>
            <person name="Simmons B.A."/>
            <person name="Magnuson J.K."/>
            <person name="Henrissat B."/>
            <person name="Mortensen U.H."/>
            <person name="Larsen T.O."/>
            <person name="Devries R.P."/>
            <person name="Grigoriev I.V."/>
            <person name="Machida M."/>
            <person name="Baker S.E."/>
            <person name="Andersen M.R."/>
        </authorList>
    </citation>
    <scope>NUCLEOTIDE SEQUENCE [LARGE SCALE GENOMIC DNA]</scope>
    <source>
        <strain evidence="13 14">CBS 151.66</strain>
    </source>
</reference>
<evidence type="ECO:0000256" key="2">
    <source>
        <dbReference type="ARBA" id="ARBA00008872"/>
    </source>
</evidence>
<feature type="region of interest" description="Disordered" evidence="11">
    <location>
        <begin position="1"/>
        <end position="23"/>
    </location>
</feature>
<feature type="compositionally biased region" description="Polar residues" evidence="11">
    <location>
        <begin position="8"/>
        <end position="23"/>
    </location>
</feature>
<dbReference type="OrthoDB" id="5034579at2759"/>
<dbReference type="Proteomes" id="UP000326565">
    <property type="component" value="Unassembled WGS sequence"/>
</dbReference>
<evidence type="ECO:0000259" key="12">
    <source>
        <dbReference type="Pfam" id="PF02784"/>
    </source>
</evidence>
<dbReference type="Pfam" id="PF02784">
    <property type="entry name" value="Orn_Arg_deC_N"/>
    <property type="match status" value="1"/>
</dbReference>
<comment type="catalytic activity">
    <reaction evidence="9">
        <text>L-ornithine + H(+) = putrescine + CO2</text>
        <dbReference type="Rhea" id="RHEA:22964"/>
        <dbReference type="ChEBI" id="CHEBI:15378"/>
        <dbReference type="ChEBI" id="CHEBI:16526"/>
        <dbReference type="ChEBI" id="CHEBI:46911"/>
        <dbReference type="ChEBI" id="CHEBI:326268"/>
        <dbReference type="EC" id="4.1.1.17"/>
    </reaction>
</comment>
<dbReference type="PANTHER" id="PTHR11482">
    <property type="entry name" value="ARGININE/DIAMINOPIMELATE/ORNITHINE DECARBOXYLASE"/>
    <property type="match status" value="1"/>
</dbReference>
<evidence type="ECO:0000256" key="11">
    <source>
        <dbReference type="SAM" id="MobiDB-lite"/>
    </source>
</evidence>
<dbReference type="AlphaFoldDB" id="A0A5N5WU31"/>
<comment type="similarity">
    <text evidence="2">Belongs to the Orn/Lys/Arg decarboxylase class-II family.</text>
</comment>
<feature type="active site" description="Proton donor" evidence="10">
    <location>
        <position position="358"/>
    </location>
</feature>
<keyword evidence="3" id="KW-0210">Decarboxylase</keyword>
<protein>
    <recommendedName>
        <fullName evidence="7">ornithine decarboxylase</fullName>
        <ecNumber evidence="7">4.1.1.17</ecNumber>
    </recommendedName>
</protein>
<dbReference type="SUPFAM" id="SSF51419">
    <property type="entry name" value="PLP-binding barrel"/>
    <property type="match status" value="1"/>
</dbReference>
<organism evidence="13 14">
    <name type="scientific">Aspergillus leporis</name>
    <dbReference type="NCBI Taxonomy" id="41062"/>
    <lineage>
        <taxon>Eukaryota</taxon>
        <taxon>Fungi</taxon>
        <taxon>Dikarya</taxon>
        <taxon>Ascomycota</taxon>
        <taxon>Pezizomycotina</taxon>
        <taxon>Eurotiomycetes</taxon>
        <taxon>Eurotiomycetidae</taxon>
        <taxon>Eurotiales</taxon>
        <taxon>Aspergillaceae</taxon>
        <taxon>Aspergillus</taxon>
        <taxon>Aspergillus subgen. Circumdati</taxon>
    </lineage>
</organism>
<dbReference type="GO" id="GO:0004586">
    <property type="term" value="F:ornithine decarboxylase activity"/>
    <property type="evidence" value="ECO:0007669"/>
    <property type="project" value="UniProtKB-EC"/>
</dbReference>
<dbReference type="InterPro" id="IPR022653">
    <property type="entry name" value="De-COase2_pyr-phos_BS"/>
</dbReference>
<dbReference type="CDD" id="cd00622">
    <property type="entry name" value="PLPDE_III_ODC"/>
    <property type="match status" value="1"/>
</dbReference>
<accession>A0A5N5WU31</accession>
<keyword evidence="4 10" id="KW-0663">Pyridoxal phosphate</keyword>
<evidence type="ECO:0000313" key="13">
    <source>
        <dbReference type="EMBL" id="KAB8071265.1"/>
    </source>
</evidence>
<dbReference type="InterPro" id="IPR029066">
    <property type="entry name" value="PLP-binding_barrel"/>
</dbReference>
<dbReference type="GO" id="GO:0033387">
    <property type="term" value="P:putrescine biosynthetic process from arginine, via ornithine"/>
    <property type="evidence" value="ECO:0007669"/>
    <property type="project" value="TreeGrafter"/>
</dbReference>
<proteinExistence type="inferred from homology"/>
<dbReference type="PRINTS" id="PR01179">
    <property type="entry name" value="ODADCRBXLASE"/>
</dbReference>
<evidence type="ECO:0000256" key="4">
    <source>
        <dbReference type="ARBA" id="ARBA00022898"/>
    </source>
</evidence>
<dbReference type="PRINTS" id="PR01182">
    <property type="entry name" value="ORNDCRBXLASE"/>
</dbReference>
<dbReference type="InterPro" id="IPR022644">
    <property type="entry name" value="De-COase2_N"/>
</dbReference>
<gene>
    <name evidence="13" type="ORF">BDV29DRAFT_193390</name>
</gene>
<name>A0A5N5WU31_9EURO</name>
<comment type="cofactor">
    <cofactor evidence="1 10">
        <name>pyridoxal 5'-phosphate</name>
        <dbReference type="ChEBI" id="CHEBI:597326"/>
    </cofactor>
</comment>
<dbReference type="InterPro" id="IPR000183">
    <property type="entry name" value="Orn/DAP/Arg_de-COase"/>
</dbReference>
<evidence type="ECO:0000256" key="10">
    <source>
        <dbReference type="PIRSR" id="PIRSR600183-50"/>
    </source>
</evidence>
<comment type="subunit">
    <text evidence="8">Homodimer. Only the dimer is catalytically active, as the active sites are constructed of residues from both monomers.</text>
</comment>
<comment type="pathway">
    <text evidence="6">Amine and polyamine biosynthesis; putrescine biosynthesis via L-ornithine pathway; putrescine from L-ornithine: step 1/1.</text>
</comment>
<dbReference type="InterPro" id="IPR002433">
    <property type="entry name" value="Orn_de-COase"/>
</dbReference>
<keyword evidence="5" id="KW-0456">Lyase</keyword>
<feature type="domain" description="Orn/DAP/Arg decarboxylase 2 N-terminal" evidence="12">
    <location>
        <begin position="55"/>
        <end position="282"/>
    </location>
</feature>
<evidence type="ECO:0000256" key="7">
    <source>
        <dbReference type="ARBA" id="ARBA00034138"/>
    </source>
</evidence>
<evidence type="ECO:0000256" key="5">
    <source>
        <dbReference type="ARBA" id="ARBA00023239"/>
    </source>
</evidence>
<dbReference type="PROSITE" id="PS00879">
    <property type="entry name" value="ODR_DC_2_2"/>
    <property type="match status" value="1"/>
</dbReference>
<dbReference type="GO" id="GO:0005737">
    <property type="term" value="C:cytoplasm"/>
    <property type="evidence" value="ECO:0007669"/>
    <property type="project" value="TreeGrafter"/>
</dbReference>
<dbReference type="PROSITE" id="PS00878">
    <property type="entry name" value="ODR_DC_2_1"/>
    <property type="match status" value="1"/>
</dbReference>
<dbReference type="InterPro" id="IPR009006">
    <property type="entry name" value="Ala_racemase/Decarboxylase_C"/>
</dbReference>
<evidence type="ECO:0000256" key="3">
    <source>
        <dbReference type="ARBA" id="ARBA00022793"/>
    </source>
</evidence>
<dbReference type="EC" id="4.1.1.17" evidence="7"/>
<keyword evidence="14" id="KW-1185">Reference proteome</keyword>
<evidence type="ECO:0000256" key="1">
    <source>
        <dbReference type="ARBA" id="ARBA00001933"/>
    </source>
</evidence>
<dbReference type="EMBL" id="ML732277">
    <property type="protein sequence ID" value="KAB8071265.1"/>
    <property type="molecule type" value="Genomic_DNA"/>
</dbReference>
<evidence type="ECO:0000256" key="9">
    <source>
        <dbReference type="ARBA" id="ARBA00049127"/>
    </source>
</evidence>
<dbReference type="Gene3D" id="2.40.37.10">
    <property type="entry name" value="Lyase, Ornithine Decarboxylase, Chain A, domain 1"/>
    <property type="match status" value="1"/>
</dbReference>
<evidence type="ECO:0000256" key="6">
    <source>
        <dbReference type="ARBA" id="ARBA00034115"/>
    </source>
</evidence>
<feature type="modified residue" description="N6-(pyridoxal phosphate)lysine" evidence="10">
    <location>
        <position position="79"/>
    </location>
</feature>
<sequence>MTVFPVHATSSQGRTPSKISNSGNSERLVDLEIETKLSTLGQTIQDEESFFVADLGQVIRQHSRWERNLPGVYPFYAVKCNRDPTLLRLLAKLGTGFDCASPEEIRSVISLGVEPSRIIFANPCKTVSALVFACEAGVTRTTFDNMDELEKIQKYLPKAELLLRIFANDSDALIPLGDKFGASSESSLPLLQRAKALGLNVSGVSFHVGTGAFNPDAYVGAIRHAKVVFEQGERVGYRMKVLDIGGGFQDSNFEKITFSLRRALMDFLPGTCVIAEPGRYYTRSAYTLACKIISRRVQLSGQVASTQPDMLYQNDGVYGNFMNVLIENEKLHPALVLGRRGAIRHQGKYRYSIWGPTCDSVDCVAREVTMDSEVLIGDWLKYKNMGAYTSATATQFNGFLNQNEVIYINSELDEIDTKLAVNTCSNHVHSSMAYEMPAAESYPV</sequence>
<evidence type="ECO:0000313" key="14">
    <source>
        <dbReference type="Proteomes" id="UP000326565"/>
    </source>
</evidence>